<dbReference type="Proteomes" id="UP000029391">
    <property type="component" value="Unassembled WGS sequence"/>
</dbReference>
<dbReference type="PANTHER" id="PTHR35603">
    <property type="match status" value="1"/>
</dbReference>
<dbReference type="eggNOG" id="COG3134">
    <property type="taxonomic scope" value="Bacteria"/>
</dbReference>
<evidence type="ECO:0000256" key="1">
    <source>
        <dbReference type="ARBA" id="ARBA00004370"/>
    </source>
</evidence>
<comment type="subcellular location">
    <subcellularLocation>
        <location evidence="1">Membrane</location>
    </subcellularLocation>
</comment>
<dbReference type="OrthoDB" id="9132795at2"/>
<keyword evidence="2" id="KW-0472">Membrane</keyword>
<comment type="caution">
    <text evidence="5">The sequence shown here is derived from an EMBL/GenBank/DDBJ whole genome shotgun (WGS) entry which is preliminary data.</text>
</comment>
<dbReference type="Pfam" id="PF05433">
    <property type="entry name" value="Rick_17kDa_Anti"/>
    <property type="match status" value="1"/>
</dbReference>
<dbReference type="AlphaFoldDB" id="A0A091BSV1"/>
<protein>
    <recommendedName>
        <fullName evidence="4">Glycine zipper 2TM domain-containing protein</fullName>
    </recommendedName>
</protein>
<reference evidence="5 6" key="1">
    <citation type="submission" date="2013-09" db="EMBL/GenBank/DDBJ databases">
        <title>Genome sequencing of Arenimonas composti.</title>
        <authorList>
            <person name="Chen F."/>
            <person name="Wang G."/>
        </authorList>
    </citation>
    <scope>NUCLEOTIDE SEQUENCE [LARGE SCALE GENOMIC DNA]</scope>
    <source>
        <strain evidence="5 6">TR7-09</strain>
    </source>
</reference>
<dbReference type="PANTHER" id="PTHR35603:SF2">
    <property type="entry name" value="OUTER MEMBRANE LIPOPROTEIN"/>
    <property type="match status" value="1"/>
</dbReference>
<accession>A0A091BSV1</accession>
<dbReference type="NCBIfam" id="NF008437">
    <property type="entry name" value="PRK11280.1"/>
    <property type="match status" value="1"/>
</dbReference>
<dbReference type="InterPro" id="IPR008816">
    <property type="entry name" value="Gly_zipper_2TM_dom"/>
</dbReference>
<feature type="signal peptide" evidence="3">
    <location>
        <begin position="1"/>
        <end position="20"/>
    </location>
</feature>
<sequence>MNKPIVIAIGAAVLAGGAFAAYTVANPQAEVVSSVPITEKEPVFANVLAAEPVTELRTGTREVCEEVAVERRRPERFGDRDGAVVGAVVGGLIGNQVGGGNGRKLATVAGVVGGAYAGREIDRRHEGGQRYTDYETRCHTVSEPREEIVGYDVRYDLDGQVSLTRTAEQPGAQLQVGERDRIVGYEVTWRYGEQTGTLVMDEDPGRRLPYANGTVLVPARTAVPPAPGS</sequence>
<keyword evidence="6" id="KW-1185">Reference proteome</keyword>
<proteinExistence type="predicted"/>
<evidence type="ECO:0000313" key="6">
    <source>
        <dbReference type="Proteomes" id="UP000029391"/>
    </source>
</evidence>
<dbReference type="RefSeq" id="WP_026816032.1">
    <property type="nucleotide sequence ID" value="NZ_AUFF01000001.1"/>
</dbReference>
<evidence type="ECO:0000256" key="2">
    <source>
        <dbReference type="ARBA" id="ARBA00023136"/>
    </source>
</evidence>
<keyword evidence="3" id="KW-0732">Signal</keyword>
<organism evidence="5 6">
    <name type="scientific">Arenimonas composti TR7-09 = DSM 18010</name>
    <dbReference type="NCBI Taxonomy" id="1121013"/>
    <lineage>
        <taxon>Bacteria</taxon>
        <taxon>Pseudomonadati</taxon>
        <taxon>Pseudomonadota</taxon>
        <taxon>Gammaproteobacteria</taxon>
        <taxon>Lysobacterales</taxon>
        <taxon>Lysobacteraceae</taxon>
        <taxon>Arenimonas</taxon>
    </lineage>
</organism>
<feature type="chain" id="PRO_5001870225" description="Glycine zipper 2TM domain-containing protein" evidence="3">
    <location>
        <begin position="21"/>
        <end position="229"/>
    </location>
</feature>
<dbReference type="GO" id="GO:0019867">
    <property type="term" value="C:outer membrane"/>
    <property type="evidence" value="ECO:0007669"/>
    <property type="project" value="InterPro"/>
</dbReference>
<feature type="domain" description="Glycine zipper 2TM" evidence="4">
    <location>
        <begin position="82"/>
        <end position="121"/>
    </location>
</feature>
<name>A0A091BSV1_9GAMM</name>
<evidence type="ECO:0000259" key="4">
    <source>
        <dbReference type="Pfam" id="PF05433"/>
    </source>
</evidence>
<dbReference type="EMBL" id="AWXU01000066">
    <property type="protein sequence ID" value="KFN47400.1"/>
    <property type="molecule type" value="Genomic_DNA"/>
</dbReference>
<gene>
    <name evidence="5" type="ORF">P873_01795</name>
</gene>
<dbReference type="InterPro" id="IPR051407">
    <property type="entry name" value="Bact_OM_lipoprot/Surf_antigen"/>
</dbReference>
<evidence type="ECO:0000256" key="3">
    <source>
        <dbReference type="SAM" id="SignalP"/>
    </source>
</evidence>
<dbReference type="STRING" id="1121013.GCA_000426365_00519"/>
<evidence type="ECO:0000313" key="5">
    <source>
        <dbReference type="EMBL" id="KFN47400.1"/>
    </source>
</evidence>